<sequence>MASQDLLQQISFGITVLAGLLLWLLEGFFPFFAGRARRGTHTLKNLSMAALNMLILIPGSVLTAFALSVSARFWPGIHLLGLPFALQTLVFILLIDLWMYIWHRLNHQMNFLWRFHAVHHSDPDMDVSTAWRFHFVEIFLSEMIRLPVLMLIGAEIQALLLYTILMTPVIAFHHSNLRLTEQLDALLRKIIPSPNMHRIHHSIFREEHDSNYGSLFSFWDRIFGSFKIKSGISAMKIGLDGEREPEAQALPALLKRPFR</sequence>
<evidence type="ECO:0000256" key="3">
    <source>
        <dbReference type="ARBA" id="ARBA00022989"/>
    </source>
</evidence>
<keyword evidence="8" id="KW-1185">Reference proteome</keyword>
<keyword evidence="4 5" id="KW-0472">Membrane</keyword>
<evidence type="ECO:0000256" key="1">
    <source>
        <dbReference type="ARBA" id="ARBA00004370"/>
    </source>
</evidence>
<dbReference type="PANTHER" id="PTHR11863">
    <property type="entry name" value="STEROL DESATURASE"/>
    <property type="match status" value="1"/>
</dbReference>
<evidence type="ECO:0000313" key="7">
    <source>
        <dbReference type="EMBL" id="ACF13716.1"/>
    </source>
</evidence>
<gene>
    <name evidence="7" type="ordered locus">Ctha_1253</name>
</gene>
<dbReference type="GO" id="GO:0016491">
    <property type="term" value="F:oxidoreductase activity"/>
    <property type="evidence" value="ECO:0007669"/>
    <property type="project" value="InterPro"/>
</dbReference>
<organism evidence="7 8">
    <name type="scientific">Chloroherpeton thalassium (strain ATCC 35110 / GB-78)</name>
    <dbReference type="NCBI Taxonomy" id="517418"/>
    <lineage>
        <taxon>Bacteria</taxon>
        <taxon>Pseudomonadati</taxon>
        <taxon>Chlorobiota</taxon>
        <taxon>Chlorobiia</taxon>
        <taxon>Chlorobiales</taxon>
        <taxon>Chloroherpetonaceae</taxon>
        <taxon>Chloroherpeton</taxon>
    </lineage>
</organism>
<evidence type="ECO:0000313" key="8">
    <source>
        <dbReference type="Proteomes" id="UP000001208"/>
    </source>
</evidence>
<dbReference type="HOGENOM" id="CLU_033631_0_0_10"/>
<evidence type="ECO:0000256" key="4">
    <source>
        <dbReference type="ARBA" id="ARBA00023136"/>
    </source>
</evidence>
<feature type="transmembrane region" description="Helical" evidence="5">
    <location>
        <begin position="46"/>
        <end position="67"/>
    </location>
</feature>
<feature type="domain" description="Fatty acid hydroxylase" evidence="6">
    <location>
        <begin position="89"/>
        <end position="225"/>
    </location>
</feature>
<feature type="transmembrane region" description="Helical" evidence="5">
    <location>
        <begin position="79"/>
        <end position="101"/>
    </location>
</feature>
<dbReference type="eggNOG" id="COG3000">
    <property type="taxonomic scope" value="Bacteria"/>
</dbReference>
<dbReference type="RefSeq" id="WP_012499800.1">
    <property type="nucleotide sequence ID" value="NC_011026.1"/>
</dbReference>
<comment type="subcellular location">
    <subcellularLocation>
        <location evidence="1">Membrane</location>
    </subcellularLocation>
</comment>
<dbReference type="GO" id="GO:0008610">
    <property type="term" value="P:lipid biosynthetic process"/>
    <property type="evidence" value="ECO:0007669"/>
    <property type="project" value="InterPro"/>
</dbReference>
<reference evidence="7 8" key="1">
    <citation type="submission" date="2008-06" db="EMBL/GenBank/DDBJ databases">
        <title>Complete sequence of Chloroherpeton thalassium ATCC 35110.</title>
        <authorList>
            <consortium name="US DOE Joint Genome Institute"/>
            <person name="Lucas S."/>
            <person name="Copeland A."/>
            <person name="Lapidus A."/>
            <person name="Glavina del Rio T."/>
            <person name="Dalin E."/>
            <person name="Tice H."/>
            <person name="Bruce D."/>
            <person name="Goodwin L."/>
            <person name="Pitluck S."/>
            <person name="Schmutz J."/>
            <person name="Larimer F."/>
            <person name="Land M."/>
            <person name="Hauser L."/>
            <person name="Kyrpides N."/>
            <person name="Mikhailova N."/>
            <person name="Liu Z."/>
            <person name="Li T."/>
            <person name="Zhao F."/>
            <person name="Overmann J."/>
            <person name="Bryant D.A."/>
            <person name="Richardson P."/>
        </authorList>
    </citation>
    <scope>NUCLEOTIDE SEQUENCE [LARGE SCALE GENOMIC DNA]</scope>
    <source>
        <strain evidence="8">ATCC 35110 / GB-78</strain>
    </source>
</reference>
<dbReference type="GO" id="GO:0005506">
    <property type="term" value="F:iron ion binding"/>
    <property type="evidence" value="ECO:0007669"/>
    <property type="project" value="InterPro"/>
</dbReference>
<dbReference type="GO" id="GO:0016020">
    <property type="term" value="C:membrane"/>
    <property type="evidence" value="ECO:0007669"/>
    <property type="project" value="UniProtKB-SubCell"/>
</dbReference>
<dbReference type="Proteomes" id="UP000001208">
    <property type="component" value="Chromosome"/>
</dbReference>
<protein>
    <submittedName>
        <fullName evidence="7">Fatty acid hydroxylase</fullName>
    </submittedName>
</protein>
<keyword evidence="2 5" id="KW-0812">Transmembrane</keyword>
<dbReference type="KEGG" id="cts:Ctha_1253"/>
<dbReference type="EMBL" id="CP001100">
    <property type="protein sequence ID" value="ACF13716.1"/>
    <property type="molecule type" value="Genomic_DNA"/>
</dbReference>
<dbReference type="InterPro" id="IPR006694">
    <property type="entry name" value="Fatty_acid_hydroxylase"/>
</dbReference>
<evidence type="ECO:0000256" key="5">
    <source>
        <dbReference type="SAM" id="Phobius"/>
    </source>
</evidence>
<evidence type="ECO:0000259" key="6">
    <source>
        <dbReference type="Pfam" id="PF04116"/>
    </source>
</evidence>
<dbReference type="STRING" id="517418.Ctha_1253"/>
<dbReference type="OrthoDB" id="9770329at2"/>
<proteinExistence type="predicted"/>
<name>B3QZ23_CHLT3</name>
<feature type="transmembrane region" description="Helical" evidence="5">
    <location>
        <begin position="6"/>
        <end position="25"/>
    </location>
</feature>
<feature type="transmembrane region" description="Helical" evidence="5">
    <location>
        <begin position="148"/>
        <end position="172"/>
    </location>
</feature>
<dbReference type="AlphaFoldDB" id="B3QZ23"/>
<keyword evidence="3 5" id="KW-1133">Transmembrane helix</keyword>
<dbReference type="Pfam" id="PF04116">
    <property type="entry name" value="FA_hydroxylase"/>
    <property type="match status" value="1"/>
</dbReference>
<dbReference type="InterPro" id="IPR050307">
    <property type="entry name" value="Sterol_Desaturase_Related"/>
</dbReference>
<accession>B3QZ23</accession>
<evidence type="ECO:0000256" key="2">
    <source>
        <dbReference type="ARBA" id="ARBA00022692"/>
    </source>
</evidence>